<sequence>MDEISGYEKEDERSNGFRTLPQKKANSFFGTLELSPWAKDRSERLRYADTLDIPLVQRSGGGGTKAHRFLAMLQHSLQCRWLKEKSKLNHSNMHSELSGKLIECYEISPLGAIQR</sequence>
<evidence type="ECO:0000313" key="1">
    <source>
        <dbReference type="EnsemblMetazoa" id="AATE003599-PA.1"/>
    </source>
</evidence>
<dbReference type="EnsemblMetazoa" id="AATE003599-RA">
    <property type="protein sequence ID" value="AATE003599-PA.1"/>
    <property type="gene ID" value="AATE003599"/>
</dbReference>
<accession>A0A182IQK7</accession>
<reference evidence="1" key="1">
    <citation type="submission" date="2022-08" db="UniProtKB">
        <authorList>
            <consortium name="EnsemblMetazoa"/>
        </authorList>
    </citation>
    <scope>IDENTIFICATION</scope>
    <source>
        <strain evidence="1">EBRO</strain>
    </source>
</reference>
<dbReference type="VEuPathDB" id="VectorBase:AATE003599"/>
<dbReference type="AlphaFoldDB" id="A0A182IQK7"/>
<name>A0A182IQK7_ANOAO</name>
<organism evidence="1">
    <name type="scientific">Anopheles atroparvus</name>
    <name type="common">European mosquito</name>
    <dbReference type="NCBI Taxonomy" id="41427"/>
    <lineage>
        <taxon>Eukaryota</taxon>
        <taxon>Metazoa</taxon>
        <taxon>Ecdysozoa</taxon>
        <taxon>Arthropoda</taxon>
        <taxon>Hexapoda</taxon>
        <taxon>Insecta</taxon>
        <taxon>Pterygota</taxon>
        <taxon>Neoptera</taxon>
        <taxon>Endopterygota</taxon>
        <taxon>Diptera</taxon>
        <taxon>Nematocera</taxon>
        <taxon>Culicoidea</taxon>
        <taxon>Culicidae</taxon>
        <taxon>Anophelinae</taxon>
        <taxon>Anopheles</taxon>
    </lineage>
</organism>
<proteinExistence type="predicted"/>
<protein>
    <submittedName>
        <fullName evidence="1">Uncharacterized protein</fullName>
    </submittedName>
</protein>